<keyword evidence="2" id="KW-1185">Reference proteome</keyword>
<dbReference type="EMBL" id="JANAKD010000366">
    <property type="protein sequence ID" value="KAJ3494561.1"/>
    <property type="molecule type" value="Genomic_DNA"/>
</dbReference>
<reference evidence="1" key="1">
    <citation type="submission" date="2022-07" db="EMBL/GenBank/DDBJ databases">
        <title>Genome Sequence of Lecanicillium saksenae.</title>
        <authorList>
            <person name="Buettner E."/>
        </authorList>
    </citation>
    <scope>NUCLEOTIDE SEQUENCE</scope>
    <source>
        <strain evidence="1">VT-O1</strain>
    </source>
</reference>
<accession>A0ACC1QWI4</accession>
<dbReference type="Proteomes" id="UP001148737">
    <property type="component" value="Unassembled WGS sequence"/>
</dbReference>
<comment type="caution">
    <text evidence="1">The sequence shown here is derived from an EMBL/GenBank/DDBJ whole genome shotgun (WGS) entry which is preliminary data.</text>
</comment>
<evidence type="ECO:0000313" key="2">
    <source>
        <dbReference type="Proteomes" id="UP001148737"/>
    </source>
</evidence>
<evidence type="ECO:0000313" key="1">
    <source>
        <dbReference type="EMBL" id="KAJ3494561.1"/>
    </source>
</evidence>
<name>A0ACC1QWI4_9HYPO</name>
<protein>
    <submittedName>
        <fullName evidence="1">Uncharacterized protein</fullName>
    </submittedName>
</protein>
<gene>
    <name evidence="1" type="ORF">NLG97_g3997</name>
</gene>
<sequence length="350" mass="39071">MEARRNEPSLAALPAEILVSIGEHLQQIRHVHSLVLTSRRLSRIFLKQLHELDIKHNSVYGGALGWGVCHDRLDVVKGALAAGADIDAIFLTRRSTGSALEGCAYCEGPESYLHWYSRHHAPKSEWYHPFHTPRLTPLLAAILHGHVAVAEHLIRVGADVNLHGPGGRRPIYVAIQRQNLTVVKLLMESGRLKLRVPDDDGETIAGRAASHRSSVLVQYILTKLKEDGVQEVSDVADAMNRAIAACDHELVAMLLRYTRTEASRDVARGRGIDSACGVGDARMVEILLKDKPLRTKLTEERYTHLMNVAARGEHSNVVKVLRERKEKSFPAPPLLRRCKLFLSKKIKRKD</sequence>
<proteinExistence type="predicted"/>
<organism evidence="1 2">
    <name type="scientific">Lecanicillium saksenae</name>
    <dbReference type="NCBI Taxonomy" id="468837"/>
    <lineage>
        <taxon>Eukaryota</taxon>
        <taxon>Fungi</taxon>
        <taxon>Dikarya</taxon>
        <taxon>Ascomycota</taxon>
        <taxon>Pezizomycotina</taxon>
        <taxon>Sordariomycetes</taxon>
        <taxon>Hypocreomycetidae</taxon>
        <taxon>Hypocreales</taxon>
        <taxon>Cordycipitaceae</taxon>
        <taxon>Lecanicillium</taxon>
    </lineage>
</organism>